<keyword evidence="2" id="KW-1133">Transmembrane helix</keyword>
<feature type="transmembrane region" description="Helical" evidence="2">
    <location>
        <begin position="29"/>
        <end position="50"/>
    </location>
</feature>
<gene>
    <name evidence="3" type="ORF">NDU88_005578</name>
</gene>
<evidence type="ECO:0000256" key="2">
    <source>
        <dbReference type="SAM" id="Phobius"/>
    </source>
</evidence>
<keyword evidence="2" id="KW-0812">Transmembrane</keyword>
<comment type="caution">
    <text evidence="3">The sequence shown here is derived from an EMBL/GenBank/DDBJ whole genome shotgun (WGS) entry which is preliminary data.</text>
</comment>
<feature type="compositionally biased region" description="Low complexity" evidence="1">
    <location>
        <begin position="169"/>
        <end position="183"/>
    </location>
</feature>
<keyword evidence="2" id="KW-0472">Membrane</keyword>
<dbReference type="EMBL" id="JANPWB010000015">
    <property type="protein sequence ID" value="KAJ1092468.1"/>
    <property type="molecule type" value="Genomic_DNA"/>
</dbReference>
<reference evidence="3" key="1">
    <citation type="journal article" date="2022" name="bioRxiv">
        <title>Sequencing and chromosome-scale assembly of the giantPleurodeles waltlgenome.</title>
        <authorList>
            <person name="Brown T."/>
            <person name="Elewa A."/>
            <person name="Iarovenko S."/>
            <person name="Subramanian E."/>
            <person name="Araus A.J."/>
            <person name="Petzold A."/>
            <person name="Susuki M."/>
            <person name="Suzuki K.-i.T."/>
            <person name="Hayashi T."/>
            <person name="Toyoda A."/>
            <person name="Oliveira C."/>
            <person name="Osipova E."/>
            <person name="Leigh N.D."/>
            <person name="Simon A."/>
            <person name="Yun M.H."/>
        </authorList>
    </citation>
    <scope>NUCLEOTIDE SEQUENCE</scope>
    <source>
        <strain evidence="3">20211129_DDA</strain>
        <tissue evidence="3">Liver</tissue>
    </source>
</reference>
<feature type="region of interest" description="Disordered" evidence="1">
    <location>
        <begin position="151"/>
        <end position="255"/>
    </location>
</feature>
<accession>A0AAV7LN61</accession>
<proteinExistence type="predicted"/>
<dbReference type="Proteomes" id="UP001066276">
    <property type="component" value="Chromosome 11"/>
</dbReference>
<keyword evidence="4" id="KW-1185">Reference proteome</keyword>
<protein>
    <submittedName>
        <fullName evidence="3">Uncharacterized protein</fullName>
    </submittedName>
</protein>
<evidence type="ECO:0000313" key="3">
    <source>
        <dbReference type="EMBL" id="KAJ1092468.1"/>
    </source>
</evidence>
<name>A0AAV7LN61_PLEWA</name>
<organism evidence="3 4">
    <name type="scientific">Pleurodeles waltl</name>
    <name type="common">Iberian ribbed newt</name>
    <dbReference type="NCBI Taxonomy" id="8319"/>
    <lineage>
        <taxon>Eukaryota</taxon>
        <taxon>Metazoa</taxon>
        <taxon>Chordata</taxon>
        <taxon>Craniata</taxon>
        <taxon>Vertebrata</taxon>
        <taxon>Euteleostomi</taxon>
        <taxon>Amphibia</taxon>
        <taxon>Batrachia</taxon>
        <taxon>Caudata</taxon>
        <taxon>Salamandroidea</taxon>
        <taxon>Salamandridae</taxon>
        <taxon>Pleurodelinae</taxon>
        <taxon>Pleurodeles</taxon>
    </lineage>
</organism>
<feature type="region of interest" description="Disordered" evidence="1">
    <location>
        <begin position="71"/>
        <end position="93"/>
    </location>
</feature>
<sequence length="255" mass="27422">MAPPAQLGGTGLSEVASGPRRIRTESLRAINGCVFFFLCLARLLAAATVLGRRTQPVPLPGAMQRPVQLSSVGQGRLPPAGCHPQPRPGVYSARYRRGPRKEVRAVPQAGALYLQLQAGGGRLWLARAPGPGPSAPDHTEARDPCAIPARGELHRLRAPPSDRGPRPPSSRAPGRPARAWPGRGTRRPRAALQGDGSQHRNVVPRATQPQRLRRFWGKPEGTVPMPRRRLSHLGQASRSSNPGHRPRLAPFSSTG</sequence>
<evidence type="ECO:0000256" key="1">
    <source>
        <dbReference type="SAM" id="MobiDB-lite"/>
    </source>
</evidence>
<dbReference type="AlphaFoldDB" id="A0AAV7LN61"/>
<evidence type="ECO:0000313" key="4">
    <source>
        <dbReference type="Proteomes" id="UP001066276"/>
    </source>
</evidence>